<keyword evidence="4 8" id="KW-0812">Transmembrane</keyword>
<comment type="subcellular location">
    <subcellularLocation>
        <location evidence="1 8">Cell membrane</location>
        <topology evidence="1 8">Multi-pass membrane protein</topology>
    </subcellularLocation>
</comment>
<keyword evidence="3" id="KW-1003">Cell membrane</keyword>
<dbReference type="InterPro" id="IPR045324">
    <property type="entry name" value="Small_multidrug_res"/>
</dbReference>
<evidence type="ECO:0000256" key="7">
    <source>
        <dbReference type="ARBA" id="ARBA00038032"/>
    </source>
</evidence>
<feature type="transmembrane region" description="Helical" evidence="9">
    <location>
        <begin position="59"/>
        <end position="78"/>
    </location>
</feature>
<evidence type="ECO:0000256" key="5">
    <source>
        <dbReference type="ARBA" id="ARBA00022989"/>
    </source>
</evidence>
<dbReference type="Pfam" id="PF00893">
    <property type="entry name" value="Multi_Drug_Res"/>
    <property type="match status" value="1"/>
</dbReference>
<evidence type="ECO:0000256" key="2">
    <source>
        <dbReference type="ARBA" id="ARBA00022448"/>
    </source>
</evidence>
<gene>
    <name evidence="10" type="primary">emrE_1</name>
    <name evidence="10" type="ORF">GAK29_00606</name>
</gene>
<protein>
    <submittedName>
        <fullName evidence="10">Multidrug transporter EmrE</fullName>
    </submittedName>
</protein>
<dbReference type="GO" id="GO:0015199">
    <property type="term" value="F:amino-acid betaine transmembrane transporter activity"/>
    <property type="evidence" value="ECO:0007669"/>
    <property type="project" value="TreeGrafter"/>
</dbReference>
<proteinExistence type="inferred from homology"/>
<accession>A0A833PHK7</accession>
<keyword evidence="5 9" id="KW-1133">Transmembrane helix</keyword>
<dbReference type="PANTHER" id="PTHR30561:SF1">
    <property type="entry name" value="MULTIDRUG TRANSPORTER EMRE"/>
    <property type="match status" value="1"/>
</dbReference>
<dbReference type="InterPro" id="IPR000390">
    <property type="entry name" value="Small_drug/metabolite_transptr"/>
</dbReference>
<evidence type="ECO:0000256" key="9">
    <source>
        <dbReference type="SAM" id="Phobius"/>
    </source>
</evidence>
<dbReference type="FunFam" id="1.10.3730.20:FF:000001">
    <property type="entry name" value="Quaternary ammonium compound resistance transporter SugE"/>
    <property type="match status" value="1"/>
</dbReference>
<name>A0A833PHK7_ACIBZ</name>
<dbReference type="Proteomes" id="UP000490535">
    <property type="component" value="Unassembled WGS sequence"/>
</dbReference>
<dbReference type="PANTHER" id="PTHR30561">
    <property type="entry name" value="SMR FAMILY PROTON-DEPENDENT DRUG EFFLUX TRANSPORTER SUGE"/>
    <property type="match status" value="1"/>
</dbReference>
<dbReference type="AlphaFoldDB" id="A0A833PHK7"/>
<evidence type="ECO:0000256" key="3">
    <source>
        <dbReference type="ARBA" id="ARBA00022475"/>
    </source>
</evidence>
<evidence type="ECO:0000256" key="8">
    <source>
        <dbReference type="RuleBase" id="RU003942"/>
    </source>
</evidence>
<feature type="transmembrane region" description="Helical" evidence="9">
    <location>
        <begin position="84"/>
        <end position="103"/>
    </location>
</feature>
<keyword evidence="6 9" id="KW-0472">Membrane</keyword>
<evidence type="ECO:0000313" key="11">
    <source>
        <dbReference type="Proteomes" id="UP000490535"/>
    </source>
</evidence>
<reference evidence="11" key="1">
    <citation type="journal article" date="2020" name="MBio">
        <title>Horizontal gene transfer to a defensive symbiont with a reduced genome amongst a multipartite beetle microbiome.</title>
        <authorList>
            <person name="Waterworth S.C."/>
            <person name="Florez L.V."/>
            <person name="Rees E.R."/>
            <person name="Hertweck C."/>
            <person name="Kaltenpoth M."/>
            <person name="Kwan J.C."/>
        </authorList>
    </citation>
    <scope>NUCLEOTIDE SEQUENCE [LARGE SCALE GENOMIC DNA]</scope>
</reference>
<dbReference type="GO" id="GO:0015220">
    <property type="term" value="F:choline transmembrane transporter activity"/>
    <property type="evidence" value="ECO:0007669"/>
    <property type="project" value="TreeGrafter"/>
</dbReference>
<organism evidence="10 11">
    <name type="scientific">Acinetobacter bereziniae</name>
    <name type="common">Acinetobacter genomosp. 10</name>
    <dbReference type="NCBI Taxonomy" id="106648"/>
    <lineage>
        <taxon>Bacteria</taxon>
        <taxon>Pseudomonadati</taxon>
        <taxon>Pseudomonadota</taxon>
        <taxon>Gammaproteobacteria</taxon>
        <taxon>Moraxellales</taxon>
        <taxon>Moraxellaceae</taxon>
        <taxon>Acinetobacter</taxon>
    </lineage>
</organism>
<dbReference type="InterPro" id="IPR037185">
    <property type="entry name" value="EmrE-like"/>
</dbReference>
<dbReference type="Gene3D" id="1.10.3730.20">
    <property type="match status" value="1"/>
</dbReference>
<sequence>MSFIYLIIAIVAEVIATSAMKASEGFSQLFPSIITICGYAVAIYFLSLTMKTIPVGITYALWSGAGIILVSLVGFFYYKQHLDLAAVLGLSLMIIGILIIHLFSNSTELT</sequence>
<keyword evidence="2" id="KW-0813">Transport</keyword>
<comment type="similarity">
    <text evidence="7 8">Belongs to the drug/metabolite transporter (DMT) superfamily. Small multidrug resistance (SMR) (TC 2.A.7.1) family.</text>
</comment>
<dbReference type="EMBL" id="WNDP01000009">
    <property type="protein sequence ID" value="KAF1027506.1"/>
    <property type="molecule type" value="Genomic_DNA"/>
</dbReference>
<comment type="caution">
    <text evidence="10">The sequence shown here is derived from an EMBL/GenBank/DDBJ whole genome shotgun (WGS) entry which is preliminary data.</text>
</comment>
<dbReference type="GO" id="GO:0005886">
    <property type="term" value="C:plasma membrane"/>
    <property type="evidence" value="ECO:0007669"/>
    <property type="project" value="UniProtKB-SubCell"/>
</dbReference>
<dbReference type="SUPFAM" id="SSF103481">
    <property type="entry name" value="Multidrug resistance efflux transporter EmrE"/>
    <property type="match status" value="1"/>
</dbReference>
<dbReference type="GO" id="GO:0031460">
    <property type="term" value="P:glycine betaine transport"/>
    <property type="evidence" value="ECO:0007669"/>
    <property type="project" value="TreeGrafter"/>
</dbReference>
<feature type="transmembrane region" description="Helical" evidence="9">
    <location>
        <begin position="26"/>
        <end position="47"/>
    </location>
</feature>
<dbReference type="GO" id="GO:1990961">
    <property type="term" value="P:xenobiotic detoxification by transmembrane export across the plasma membrane"/>
    <property type="evidence" value="ECO:0007669"/>
    <property type="project" value="UniProtKB-ARBA"/>
</dbReference>
<evidence type="ECO:0000256" key="4">
    <source>
        <dbReference type="ARBA" id="ARBA00022692"/>
    </source>
</evidence>
<dbReference type="GO" id="GO:0015297">
    <property type="term" value="F:antiporter activity"/>
    <property type="evidence" value="ECO:0007669"/>
    <property type="project" value="TreeGrafter"/>
</dbReference>
<evidence type="ECO:0000256" key="6">
    <source>
        <dbReference type="ARBA" id="ARBA00023136"/>
    </source>
</evidence>
<evidence type="ECO:0000256" key="1">
    <source>
        <dbReference type="ARBA" id="ARBA00004651"/>
    </source>
</evidence>
<evidence type="ECO:0000313" key="10">
    <source>
        <dbReference type="EMBL" id="KAF1027506.1"/>
    </source>
</evidence>